<sequence>PYNTAYTVNTRQTLASLGFDMDAFEITDCYGKRMGNKTSAR</sequence>
<dbReference type="EMBL" id="UYRW01022532">
    <property type="protein sequence ID" value="VDN07888.1"/>
    <property type="molecule type" value="Genomic_DNA"/>
</dbReference>
<evidence type="ECO:0000313" key="2">
    <source>
        <dbReference type="Proteomes" id="UP000271087"/>
    </source>
</evidence>
<organism evidence="3">
    <name type="scientific">Onchocerca ochengi</name>
    <name type="common">Filarial nematode worm</name>
    <dbReference type="NCBI Taxonomy" id="42157"/>
    <lineage>
        <taxon>Eukaryota</taxon>
        <taxon>Metazoa</taxon>
        <taxon>Ecdysozoa</taxon>
        <taxon>Nematoda</taxon>
        <taxon>Chromadorea</taxon>
        <taxon>Rhabditida</taxon>
        <taxon>Spirurina</taxon>
        <taxon>Spiruromorpha</taxon>
        <taxon>Filarioidea</taxon>
        <taxon>Onchocercidae</taxon>
        <taxon>Onchocerca</taxon>
    </lineage>
</organism>
<evidence type="ECO:0000313" key="3">
    <source>
        <dbReference type="WBParaSite" id="nOo.2.0.1.t13952-RA"/>
    </source>
</evidence>
<dbReference type="STRING" id="42157.A0A182F0I9"/>
<keyword evidence="2" id="KW-1185">Reference proteome</keyword>
<proteinExistence type="predicted"/>
<dbReference type="AlphaFoldDB" id="A0A182F0I9"/>
<evidence type="ECO:0000313" key="1">
    <source>
        <dbReference type="EMBL" id="VDN07888.1"/>
    </source>
</evidence>
<accession>A0A182F0I9</accession>
<reference evidence="3" key="1">
    <citation type="submission" date="2016-06" db="UniProtKB">
        <authorList>
            <consortium name="WormBaseParasite"/>
        </authorList>
    </citation>
    <scope>IDENTIFICATION</scope>
</reference>
<protein>
    <submittedName>
        <fullName evidence="3">Sulfatase</fullName>
    </submittedName>
</protein>
<name>A0A182F0I9_ONCOC</name>
<dbReference type="WBParaSite" id="nOo.2.0.1.t13952-RA">
    <property type="protein sequence ID" value="nOo.2.0.1.t13952-RA"/>
    <property type="gene ID" value="nOo.2.0.1.g13952"/>
</dbReference>
<reference evidence="1 2" key="2">
    <citation type="submission" date="2018-08" db="EMBL/GenBank/DDBJ databases">
        <authorList>
            <person name="Laetsch R D."/>
            <person name="Stevens L."/>
            <person name="Kumar S."/>
            <person name="Blaxter L. M."/>
        </authorList>
    </citation>
    <scope>NUCLEOTIDE SEQUENCE [LARGE SCALE GENOMIC DNA]</scope>
</reference>
<gene>
    <name evidence="1" type="ORF">NOO_LOCUS13952</name>
</gene>
<dbReference type="Proteomes" id="UP000271087">
    <property type="component" value="Unassembled WGS sequence"/>
</dbReference>